<evidence type="ECO:0000313" key="7">
    <source>
        <dbReference type="Proteomes" id="UP000051952"/>
    </source>
</evidence>
<dbReference type="CDD" id="cd03467">
    <property type="entry name" value="Rieske"/>
    <property type="match status" value="1"/>
</dbReference>
<evidence type="ECO:0000256" key="2">
    <source>
        <dbReference type="ARBA" id="ARBA00022723"/>
    </source>
</evidence>
<feature type="domain" description="Rieske" evidence="5">
    <location>
        <begin position="39"/>
        <end position="118"/>
    </location>
</feature>
<dbReference type="InterPro" id="IPR036922">
    <property type="entry name" value="Rieske_2Fe-2S_sf"/>
</dbReference>
<evidence type="ECO:0000256" key="4">
    <source>
        <dbReference type="ARBA" id="ARBA00023014"/>
    </source>
</evidence>
<gene>
    <name evidence="6" type="ORF">BSAL_74150</name>
</gene>
<sequence length="199" mass="22041">MSDTTAASSAPSAQEERRFILGGLNVEQLRSLSGQRCHTVLDGRYVTILEHRGRIYALDSPCYHAAGPLGEGPVVDIEDIPCIRCPWHQFLVALDTGEEITRKAKPPNFTDDANQVFQPPTYPMQPPSEDSFVGPAVRGGKAVQRIHRTELEEGTGDIIVYLQGVDVIKHRPVRSDVNACHQRGAMSMQIRDIKQRGLE</sequence>
<protein>
    <recommendedName>
        <fullName evidence="5">Rieske domain-containing protein</fullName>
    </recommendedName>
</protein>
<dbReference type="InterPro" id="IPR054716">
    <property type="entry name" value="Sol_Rieske_ferrdox_dom"/>
</dbReference>
<dbReference type="PANTHER" id="PTHR21496:SF1">
    <property type="entry name" value="RIESKE DOMAIN-CONTAINING PROTEIN"/>
    <property type="match status" value="1"/>
</dbReference>
<dbReference type="AlphaFoldDB" id="A0A0S4IXL7"/>
<accession>A0A0S4IXL7</accession>
<dbReference type="VEuPathDB" id="TriTrypDB:BSAL_74150"/>
<keyword evidence="3" id="KW-0408">Iron</keyword>
<dbReference type="EMBL" id="CYKH01000640">
    <property type="protein sequence ID" value="CUG08763.1"/>
    <property type="molecule type" value="Genomic_DNA"/>
</dbReference>
<organism evidence="6 7">
    <name type="scientific">Bodo saltans</name>
    <name type="common">Flagellated protozoan</name>
    <dbReference type="NCBI Taxonomy" id="75058"/>
    <lineage>
        <taxon>Eukaryota</taxon>
        <taxon>Discoba</taxon>
        <taxon>Euglenozoa</taxon>
        <taxon>Kinetoplastea</taxon>
        <taxon>Metakinetoplastina</taxon>
        <taxon>Eubodonida</taxon>
        <taxon>Bodonidae</taxon>
        <taxon>Bodo</taxon>
    </lineage>
</organism>
<reference evidence="7" key="1">
    <citation type="submission" date="2015-09" db="EMBL/GenBank/DDBJ databases">
        <authorList>
            <consortium name="Pathogen Informatics"/>
        </authorList>
    </citation>
    <scope>NUCLEOTIDE SEQUENCE [LARGE SCALE GENOMIC DNA]</scope>
    <source>
        <strain evidence="7">Lake Konstanz</strain>
    </source>
</reference>
<dbReference type="GO" id="GO:0051537">
    <property type="term" value="F:2 iron, 2 sulfur cluster binding"/>
    <property type="evidence" value="ECO:0007669"/>
    <property type="project" value="UniProtKB-KW"/>
</dbReference>
<evidence type="ECO:0000259" key="5">
    <source>
        <dbReference type="PROSITE" id="PS51296"/>
    </source>
</evidence>
<proteinExistence type="predicted"/>
<keyword evidence="4" id="KW-0411">Iron-sulfur</keyword>
<dbReference type="OrthoDB" id="426882at2759"/>
<name>A0A0S4IXL7_BODSA</name>
<dbReference type="SUPFAM" id="SSF50022">
    <property type="entry name" value="ISP domain"/>
    <property type="match status" value="1"/>
</dbReference>
<evidence type="ECO:0000256" key="3">
    <source>
        <dbReference type="ARBA" id="ARBA00023004"/>
    </source>
</evidence>
<dbReference type="InterPro" id="IPR017941">
    <property type="entry name" value="Rieske_2Fe-2S"/>
</dbReference>
<dbReference type="Gene3D" id="2.102.10.10">
    <property type="entry name" value="Rieske [2Fe-2S] iron-sulphur domain"/>
    <property type="match status" value="1"/>
</dbReference>
<keyword evidence="2" id="KW-0479">Metal-binding</keyword>
<dbReference type="PANTHER" id="PTHR21496">
    <property type="entry name" value="FERREDOXIN-RELATED"/>
    <property type="match status" value="1"/>
</dbReference>
<evidence type="ECO:0000313" key="6">
    <source>
        <dbReference type="EMBL" id="CUG08763.1"/>
    </source>
</evidence>
<dbReference type="GO" id="GO:0046872">
    <property type="term" value="F:metal ion binding"/>
    <property type="evidence" value="ECO:0007669"/>
    <property type="project" value="UniProtKB-KW"/>
</dbReference>
<dbReference type="OMA" id="CYHAAGP"/>
<keyword evidence="7" id="KW-1185">Reference proteome</keyword>
<evidence type="ECO:0000256" key="1">
    <source>
        <dbReference type="ARBA" id="ARBA00022714"/>
    </source>
</evidence>
<keyword evidence="1" id="KW-0001">2Fe-2S</keyword>
<dbReference type="Pfam" id="PF22543">
    <property type="entry name" value="Rieske_4"/>
    <property type="match status" value="1"/>
</dbReference>
<dbReference type="Proteomes" id="UP000051952">
    <property type="component" value="Unassembled WGS sequence"/>
</dbReference>
<dbReference type="PROSITE" id="PS51296">
    <property type="entry name" value="RIESKE"/>
    <property type="match status" value="1"/>
</dbReference>